<gene>
    <name evidence="2" type="ORF">P3T76_009981</name>
</gene>
<organism evidence="2 3">
    <name type="scientific">Phytophthora citrophthora</name>
    <dbReference type="NCBI Taxonomy" id="4793"/>
    <lineage>
        <taxon>Eukaryota</taxon>
        <taxon>Sar</taxon>
        <taxon>Stramenopiles</taxon>
        <taxon>Oomycota</taxon>
        <taxon>Peronosporomycetes</taxon>
        <taxon>Peronosporales</taxon>
        <taxon>Peronosporaceae</taxon>
        <taxon>Phytophthora</taxon>
    </lineage>
</organism>
<proteinExistence type="predicted"/>
<dbReference type="AlphaFoldDB" id="A0AAD9LHK3"/>
<evidence type="ECO:0000313" key="3">
    <source>
        <dbReference type="Proteomes" id="UP001259832"/>
    </source>
</evidence>
<comment type="caution">
    <text evidence="2">The sequence shown here is derived from an EMBL/GenBank/DDBJ whole genome shotgun (WGS) entry which is preliminary data.</text>
</comment>
<feature type="chain" id="PRO_5041907397" description="RxLR effector protein" evidence="1">
    <location>
        <begin position="25"/>
        <end position="111"/>
    </location>
</feature>
<feature type="signal peptide" evidence="1">
    <location>
        <begin position="1"/>
        <end position="24"/>
    </location>
</feature>
<dbReference type="Proteomes" id="UP001259832">
    <property type="component" value="Unassembled WGS sequence"/>
</dbReference>
<evidence type="ECO:0000313" key="2">
    <source>
        <dbReference type="EMBL" id="KAK1936546.1"/>
    </source>
</evidence>
<keyword evidence="1" id="KW-0732">Signal</keyword>
<reference evidence="2" key="1">
    <citation type="submission" date="2023-08" db="EMBL/GenBank/DDBJ databases">
        <title>Reference Genome Resource for the Citrus Pathogen Phytophthora citrophthora.</title>
        <authorList>
            <person name="Moller H."/>
            <person name="Coetzee B."/>
            <person name="Rose L.J."/>
            <person name="Van Niekerk J.M."/>
        </authorList>
    </citation>
    <scope>NUCLEOTIDE SEQUENCE</scope>
    <source>
        <strain evidence="2">STE-U-9442</strain>
    </source>
</reference>
<dbReference type="EMBL" id="JASMQC010000021">
    <property type="protein sequence ID" value="KAK1936546.1"/>
    <property type="molecule type" value="Genomic_DNA"/>
</dbReference>
<sequence length="111" mass="11792">MAPSFVSSLSAAVVISSAALLADAHQVVLLPAPTYTTDDKATKYAPLAFLEDQGFATQEDFTAWRQDNGYDSLRAFNDGASYTVSDGADFTCGFTNKDGDVQAIPDANAMR</sequence>
<evidence type="ECO:0000256" key="1">
    <source>
        <dbReference type="SAM" id="SignalP"/>
    </source>
</evidence>
<protein>
    <recommendedName>
        <fullName evidence="4">RxLR effector protein</fullName>
    </recommendedName>
</protein>
<keyword evidence="3" id="KW-1185">Reference proteome</keyword>
<accession>A0AAD9LHK3</accession>
<evidence type="ECO:0008006" key="4">
    <source>
        <dbReference type="Google" id="ProtNLM"/>
    </source>
</evidence>
<name>A0AAD9LHK3_9STRA</name>